<gene>
    <name evidence="2" type="ORF">E0Z10_g9432</name>
</gene>
<feature type="chain" id="PRO_5021494424" evidence="1">
    <location>
        <begin position="20"/>
        <end position="37"/>
    </location>
</feature>
<protein>
    <submittedName>
        <fullName evidence="2">Uncharacterized protein</fullName>
    </submittedName>
</protein>
<reference evidence="2 3" key="1">
    <citation type="submission" date="2019-03" db="EMBL/GenBank/DDBJ databases">
        <title>Draft genome sequence of Xylaria hypoxylon DSM 108379, a ubiquitous saprotrophic-parasitic fungi on hardwood.</title>
        <authorList>
            <person name="Buettner E."/>
            <person name="Leonhardt S."/>
            <person name="Gebauer A.M."/>
            <person name="Liers C."/>
            <person name="Hofrichter M."/>
            <person name="Kellner H."/>
        </authorList>
    </citation>
    <scope>NUCLEOTIDE SEQUENCE [LARGE SCALE GENOMIC DNA]</scope>
    <source>
        <strain evidence="2 3">DSM 108379</strain>
    </source>
</reference>
<evidence type="ECO:0000256" key="1">
    <source>
        <dbReference type="SAM" id="SignalP"/>
    </source>
</evidence>
<keyword evidence="1" id="KW-0732">Signal</keyword>
<dbReference type="Proteomes" id="UP000297716">
    <property type="component" value="Unassembled WGS sequence"/>
</dbReference>
<sequence>MQFSTATLAAILSASSVFAAPTATAAIPDWTIGGIKR</sequence>
<dbReference type="EMBL" id="SKBN01000297">
    <property type="protein sequence ID" value="TGJ79328.1"/>
    <property type="molecule type" value="Genomic_DNA"/>
</dbReference>
<proteinExistence type="predicted"/>
<organism evidence="2 3">
    <name type="scientific">Xylaria hypoxylon</name>
    <dbReference type="NCBI Taxonomy" id="37992"/>
    <lineage>
        <taxon>Eukaryota</taxon>
        <taxon>Fungi</taxon>
        <taxon>Dikarya</taxon>
        <taxon>Ascomycota</taxon>
        <taxon>Pezizomycotina</taxon>
        <taxon>Sordariomycetes</taxon>
        <taxon>Xylariomycetidae</taxon>
        <taxon>Xylariales</taxon>
        <taxon>Xylariaceae</taxon>
        <taxon>Xylaria</taxon>
    </lineage>
</organism>
<evidence type="ECO:0000313" key="3">
    <source>
        <dbReference type="Proteomes" id="UP000297716"/>
    </source>
</evidence>
<accession>A0A4Z0YH73</accession>
<feature type="signal peptide" evidence="1">
    <location>
        <begin position="1"/>
        <end position="19"/>
    </location>
</feature>
<comment type="caution">
    <text evidence="2">The sequence shown here is derived from an EMBL/GenBank/DDBJ whole genome shotgun (WGS) entry which is preliminary data.</text>
</comment>
<feature type="non-terminal residue" evidence="2">
    <location>
        <position position="37"/>
    </location>
</feature>
<name>A0A4Z0YH73_9PEZI</name>
<keyword evidence="3" id="KW-1185">Reference proteome</keyword>
<dbReference type="AlphaFoldDB" id="A0A4Z0YH73"/>
<evidence type="ECO:0000313" key="2">
    <source>
        <dbReference type="EMBL" id="TGJ79328.1"/>
    </source>
</evidence>